<evidence type="ECO:0000313" key="1">
    <source>
        <dbReference type="EMBL" id="TWH93044.1"/>
    </source>
</evidence>
<comment type="caution">
    <text evidence="1">The sequence shown here is derived from an EMBL/GenBank/DDBJ whole genome shotgun (WGS) entry which is preliminary data.</text>
</comment>
<evidence type="ECO:0000313" key="2">
    <source>
        <dbReference type="Proteomes" id="UP000315312"/>
    </source>
</evidence>
<organism evidence="1 2">
    <name type="scientific">Flavobacterium cheniae</name>
    <dbReference type="NCBI Taxonomy" id="295428"/>
    <lineage>
        <taxon>Bacteria</taxon>
        <taxon>Pseudomonadati</taxon>
        <taxon>Bacteroidota</taxon>
        <taxon>Flavobacteriia</taxon>
        <taxon>Flavobacteriales</taxon>
        <taxon>Flavobacteriaceae</taxon>
        <taxon>Flavobacterium</taxon>
    </lineage>
</organism>
<dbReference type="RefSeq" id="WP_133606103.1">
    <property type="nucleotide sequence ID" value="NZ_SNZC01000001.1"/>
</dbReference>
<dbReference type="EMBL" id="VLKM01000009">
    <property type="protein sequence ID" value="TWH93044.1"/>
    <property type="molecule type" value="Genomic_DNA"/>
</dbReference>
<accession>A0A562KCJ7</accession>
<dbReference type="AlphaFoldDB" id="A0A562KCJ7"/>
<gene>
    <name evidence="1" type="ORF">IP97_02113</name>
</gene>
<protein>
    <submittedName>
        <fullName evidence="1">Uncharacterized protein</fullName>
    </submittedName>
</protein>
<dbReference type="OrthoDB" id="1443487at2"/>
<keyword evidence="2" id="KW-1185">Reference proteome</keyword>
<sequence length="109" mass="12253">MKALKQTDILDNKIAALKIKRANEFVELKEQYFTVHNSFTVSNIVNQGISEFYKTATNKDNLFSTITSVLGGYLSKRMVVGESKNPFKQILGYGVQFAVTKILSKISNK</sequence>
<proteinExistence type="predicted"/>
<name>A0A562KCJ7_9FLAO</name>
<dbReference type="Proteomes" id="UP000315312">
    <property type="component" value="Unassembled WGS sequence"/>
</dbReference>
<reference evidence="1 2" key="1">
    <citation type="journal article" date="2015" name="Stand. Genomic Sci.">
        <title>Genomic Encyclopedia of Bacterial and Archaeal Type Strains, Phase III: the genomes of soil and plant-associated and newly described type strains.</title>
        <authorList>
            <person name="Whitman W.B."/>
            <person name="Woyke T."/>
            <person name="Klenk H.P."/>
            <person name="Zhou Y."/>
            <person name="Lilburn T.G."/>
            <person name="Beck B.J."/>
            <person name="De Vos P."/>
            <person name="Vandamme P."/>
            <person name="Eisen J.A."/>
            <person name="Garrity G."/>
            <person name="Hugenholtz P."/>
            <person name="Kyrpides N.C."/>
        </authorList>
    </citation>
    <scope>NUCLEOTIDE SEQUENCE [LARGE SCALE GENOMIC DNA]</scope>
    <source>
        <strain evidence="1 2">CGMCC 1.6844</strain>
    </source>
</reference>